<protein>
    <submittedName>
        <fullName evidence="1">Uncharacterized protein</fullName>
    </submittedName>
</protein>
<proteinExistence type="predicted"/>
<evidence type="ECO:0000313" key="2">
    <source>
        <dbReference type="Proteomes" id="UP001597319"/>
    </source>
</evidence>
<keyword evidence="2" id="KW-1185">Reference proteome</keyword>
<dbReference type="RefSeq" id="WP_378289476.1">
    <property type="nucleotide sequence ID" value="NZ_JBHULE010000002.1"/>
</dbReference>
<organism evidence="1 2">
    <name type="scientific">Aquimarina rubra</name>
    <dbReference type="NCBI Taxonomy" id="1920033"/>
    <lineage>
        <taxon>Bacteria</taxon>
        <taxon>Pseudomonadati</taxon>
        <taxon>Bacteroidota</taxon>
        <taxon>Flavobacteriia</taxon>
        <taxon>Flavobacteriales</taxon>
        <taxon>Flavobacteriaceae</taxon>
        <taxon>Aquimarina</taxon>
    </lineage>
</organism>
<sequence>MIFFKNLFKSFSTKVNTNNLLCGIGDSEIHENTILISNYPFEPSFAHPEKLIKAIEIDAICVDFGALKIKIKDDIVFVSVEKKDALKTFAEKNNIPLIPHSWNWDWILEPYLDTEFTEENNKRVTARLLENGFSKIEINTIRKEVGKQMYKYNFDTMLWDWCSLSLFDVLSAMRAKYSKEEFREFYKRAIEIEKRKKTVS</sequence>
<reference evidence="2" key="1">
    <citation type="journal article" date="2019" name="Int. J. Syst. Evol. Microbiol.">
        <title>The Global Catalogue of Microorganisms (GCM) 10K type strain sequencing project: providing services to taxonomists for standard genome sequencing and annotation.</title>
        <authorList>
            <consortium name="The Broad Institute Genomics Platform"/>
            <consortium name="The Broad Institute Genome Sequencing Center for Infectious Disease"/>
            <person name="Wu L."/>
            <person name="Ma J."/>
        </authorList>
    </citation>
    <scope>NUCLEOTIDE SEQUENCE [LARGE SCALE GENOMIC DNA]</scope>
    <source>
        <strain evidence="2">KCTC 52274</strain>
    </source>
</reference>
<accession>A0ABW5LA11</accession>
<name>A0ABW5LA11_9FLAO</name>
<comment type="caution">
    <text evidence="1">The sequence shown here is derived from an EMBL/GenBank/DDBJ whole genome shotgun (WGS) entry which is preliminary data.</text>
</comment>
<evidence type="ECO:0000313" key="1">
    <source>
        <dbReference type="EMBL" id="MFD2561620.1"/>
    </source>
</evidence>
<dbReference type="Proteomes" id="UP001597319">
    <property type="component" value="Unassembled WGS sequence"/>
</dbReference>
<dbReference type="EMBL" id="JBHULE010000002">
    <property type="protein sequence ID" value="MFD2561620.1"/>
    <property type="molecule type" value="Genomic_DNA"/>
</dbReference>
<gene>
    <name evidence="1" type="ORF">ACFSR1_02990</name>
</gene>